<accession>A0A1M7CFQ6</accession>
<sequence>MKNVIYTTVLLLTSLLFVACKKDKIEYKSDFQKSYNAWIDFKKATGNSYRYQVTTVSWTGLSTATTITVQSGKIMHRSYVAKGPDRNQPSAIVIYEQWEEEEAAINTNTGGFKAVTLDEIYQQAQQEWLVKRSDADVYFEAKNNGMLSNCGYVLKGCADDCFRGIIITSIEKI</sequence>
<dbReference type="RefSeq" id="WP_073080982.1">
    <property type="nucleotide sequence ID" value="NZ_FRBL01000004.1"/>
</dbReference>
<dbReference type="AlphaFoldDB" id="A0A1M7CFQ6"/>
<reference evidence="1 2" key="1">
    <citation type="submission" date="2016-11" db="EMBL/GenBank/DDBJ databases">
        <authorList>
            <person name="Jaros S."/>
            <person name="Januszkiewicz K."/>
            <person name="Wedrychowicz H."/>
        </authorList>
    </citation>
    <scope>NUCLEOTIDE SEQUENCE [LARGE SCALE GENOMIC DNA]</scope>
    <source>
        <strain evidence="1 2">DSM 27406</strain>
    </source>
</reference>
<evidence type="ECO:0008006" key="3">
    <source>
        <dbReference type="Google" id="ProtNLM"/>
    </source>
</evidence>
<organism evidence="1 2">
    <name type="scientific">Chitinophaga jiangningensis</name>
    <dbReference type="NCBI Taxonomy" id="1419482"/>
    <lineage>
        <taxon>Bacteria</taxon>
        <taxon>Pseudomonadati</taxon>
        <taxon>Bacteroidota</taxon>
        <taxon>Chitinophagia</taxon>
        <taxon>Chitinophagales</taxon>
        <taxon>Chitinophagaceae</taxon>
        <taxon>Chitinophaga</taxon>
    </lineage>
</organism>
<dbReference type="OrthoDB" id="666398at2"/>
<proteinExistence type="predicted"/>
<dbReference type="Proteomes" id="UP000184420">
    <property type="component" value="Unassembled WGS sequence"/>
</dbReference>
<dbReference type="EMBL" id="FRBL01000004">
    <property type="protein sequence ID" value="SHL66035.1"/>
    <property type="molecule type" value="Genomic_DNA"/>
</dbReference>
<keyword evidence="2" id="KW-1185">Reference proteome</keyword>
<dbReference type="PROSITE" id="PS51257">
    <property type="entry name" value="PROKAR_LIPOPROTEIN"/>
    <property type="match status" value="1"/>
</dbReference>
<dbReference type="STRING" id="1419482.SAMN05444266_104309"/>
<protein>
    <recommendedName>
        <fullName evidence="3">Lipoprotein</fullName>
    </recommendedName>
</protein>
<evidence type="ECO:0000313" key="1">
    <source>
        <dbReference type="EMBL" id="SHL66035.1"/>
    </source>
</evidence>
<name>A0A1M7CFQ6_9BACT</name>
<gene>
    <name evidence="1" type="ORF">SAMN05444266_104309</name>
</gene>
<evidence type="ECO:0000313" key="2">
    <source>
        <dbReference type="Proteomes" id="UP000184420"/>
    </source>
</evidence>